<protein>
    <submittedName>
        <fullName evidence="2">Galectin</fullName>
    </submittedName>
</protein>
<organism evidence="1 2">
    <name type="scientific">Panagrolaimus sp. ES5</name>
    <dbReference type="NCBI Taxonomy" id="591445"/>
    <lineage>
        <taxon>Eukaryota</taxon>
        <taxon>Metazoa</taxon>
        <taxon>Ecdysozoa</taxon>
        <taxon>Nematoda</taxon>
        <taxon>Chromadorea</taxon>
        <taxon>Rhabditida</taxon>
        <taxon>Tylenchina</taxon>
        <taxon>Panagrolaimomorpha</taxon>
        <taxon>Panagrolaimoidea</taxon>
        <taxon>Panagrolaimidae</taxon>
        <taxon>Panagrolaimus</taxon>
    </lineage>
</organism>
<dbReference type="Proteomes" id="UP000887579">
    <property type="component" value="Unplaced"/>
</dbReference>
<proteinExistence type="predicted"/>
<sequence length="158" mass="17972">MEWIINKDNLKVSSPSMAIANLPKVTYSLSLNPNAGKKEDQAILCFHLKSEKDVDITVNAVITCKSALFEHEWTHTFKKGENNDVYNARICFSDELLDADYEFFVNNQMIIDLKGTLKIETISDVESKMTKHENLGYILWKSEGDKDVVIVVGENELK</sequence>
<name>A0AC34G4J0_9BILA</name>
<dbReference type="WBParaSite" id="ES5_v2.g24574.t1">
    <property type="protein sequence ID" value="ES5_v2.g24574.t1"/>
    <property type="gene ID" value="ES5_v2.g24574"/>
</dbReference>
<reference evidence="2" key="1">
    <citation type="submission" date="2022-11" db="UniProtKB">
        <authorList>
            <consortium name="WormBaseParasite"/>
        </authorList>
    </citation>
    <scope>IDENTIFICATION</scope>
</reference>
<evidence type="ECO:0000313" key="1">
    <source>
        <dbReference type="Proteomes" id="UP000887579"/>
    </source>
</evidence>
<accession>A0AC34G4J0</accession>
<evidence type="ECO:0000313" key="2">
    <source>
        <dbReference type="WBParaSite" id="ES5_v2.g24574.t1"/>
    </source>
</evidence>